<accession>A0ABY6PZJ2</accession>
<keyword evidence="1" id="KW-0812">Transmembrane</keyword>
<dbReference type="InterPro" id="IPR055568">
    <property type="entry name" value="DUF7144"/>
</dbReference>
<reference evidence="3" key="1">
    <citation type="journal article" date="2022" name="Front. Microbiol.">
        <title>Mirubactin C rescues the lethal effect of cell wall biosynthesis mutations in Bacillus subtilis.</title>
        <authorList>
            <person name="Kepplinger B."/>
            <person name="Wen X."/>
            <person name="Tyler A.R."/>
            <person name="Kim B.Y."/>
            <person name="Brown J."/>
            <person name="Banks P."/>
            <person name="Dashti Y."/>
            <person name="Mackenzie E.S."/>
            <person name="Wills C."/>
            <person name="Kawai Y."/>
            <person name="Waldron K.J."/>
            <person name="Allenby N.E.E."/>
            <person name="Wu L.J."/>
            <person name="Hall M.J."/>
            <person name="Errington J."/>
        </authorList>
    </citation>
    <scope>NUCLEOTIDE SEQUENCE</scope>
    <source>
        <strain evidence="3">MDA8-470</strain>
    </source>
</reference>
<dbReference type="RefSeq" id="WP_265545670.1">
    <property type="nucleotide sequence ID" value="NZ_CP098740.1"/>
</dbReference>
<evidence type="ECO:0000256" key="1">
    <source>
        <dbReference type="SAM" id="Phobius"/>
    </source>
</evidence>
<name>A0ABY6PZJ2_9ACTN</name>
<proteinExistence type="predicted"/>
<evidence type="ECO:0000313" key="4">
    <source>
        <dbReference type="Proteomes" id="UP001164963"/>
    </source>
</evidence>
<feature type="transmembrane region" description="Helical" evidence="1">
    <location>
        <begin position="118"/>
        <end position="137"/>
    </location>
</feature>
<feature type="transmembrane region" description="Helical" evidence="1">
    <location>
        <begin position="69"/>
        <end position="89"/>
    </location>
</feature>
<feature type="transmembrane region" description="Helical" evidence="1">
    <location>
        <begin position="27"/>
        <end position="49"/>
    </location>
</feature>
<organism evidence="3 4">
    <name type="scientific">Streptomyces drozdowiczii</name>
    <dbReference type="NCBI Taxonomy" id="202862"/>
    <lineage>
        <taxon>Bacteria</taxon>
        <taxon>Bacillati</taxon>
        <taxon>Actinomycetota</taxon>
        <taxon>Actinomycetes</taxon>
        <taxon>Kitasatosporales</taxon>
        <taxon>Streptomycetaceae</taxon>
        <taxon>Streptomyces</taxon>
    </lineage>
</organism>
<evidence type="ECO:0000313" key="3">
    <source>
        <dbReference type="EMBL" id="UZK57392.1"/>
    </source>
</evidence>
<keyword evidence="1" id="KW-1133">Transmembrane helix</keyword>
<keyword evidence="4" id="KW-1185">Reference proteome</keyword>
<keyword evidence="1" id="KW-0472">Membrane</keyword>
<feature type="domain" description="DUF7144" evidence="2">
    <location>
        <begin position="25"/>
        <end position="137"/>
    </location>
</feature>
<feature type="transmembrane region" description="Helical" evidence="1">
    <location>
        <begin position="96"/>
        <end position="112"/>
    </location>
</feature>
<dbReference type="EMBL" id="CP098740">
    <property type="protein sequence ID" value="UZK57392.1"/>
    <property type="molecule type" value="Genomic_DNA"/>
</dbReference>
<gene>
    <name evidence="3" type="ORF">NEH16_27855</name>
</gene>
<evidence type="ECO:0000259" key="2">
    <source>
        <dbReference type="Pfam" id="PF23636"/>
    </source>
</evidence>
<dbReference type="Proteomes" id="UP001164963">
    <property type="component" value="Chromosome"/>
</dbReference>
<protein>
    <recommendedName>
        <fullName evidence="2">DUF7144 domain-containing protein</fullName>
    </recommendedName>
</protein>
<dbReference type="Pfam" id="PF23636">
    <property type="entry name" value="DUF7144"/>
    <property type="match status" value="1"/>
</dbReference>
<sequence length="143" mass="15095">MANTGSAPAAPRGTDGSHHPARTGWTAFAAVLMIFGGAMAIFQGIAAIAKDDVFVATRNYVFQFNLTGWGWIHLILGIVIVLAGCALFTGAFWARAVGVVLAGLGALANFAWLPHYPLWSIVLIAIDIFIIWALCAGPDRAKA</sequence>